<name>J7S5T4_9APHY</name>
<dbReference type="RefSeq" id="XP_012177492.1">
    <property type="nucleotide sequence ID" value="XM_012322102.1"/>
</dbReference>
<dbReference type="PANTHER" id="PTHR28142:SF1">
    <property type="entry name" value="MITOCHONDRIAL INNER MEMBRANE I-AAA PROTEASE SUPERCOMPLEX SUBUNIT MGR3-RELATED"/>
    <property type="match status" value="1"/>
</dbReference>
<dbReference type="InterPro" id="IPR040201">
    <property type="entry name" value="Mrg3-like"/>
</dbReference>
<dbReference type="HOGENOM" id="CLU_372155_0_0_1"/>
<protein>
    <submittedName>
        <fullName evidence="1">Uncharacterized protein</fullName>
    </submittedName>
</protein>
<dbReference type="GeneID" id="24093120"/>
<dbReference type="Pfam" id="PF13176">
    <property type="entry name" value="TPR_7"/>
    <property type="match status" value="1"/>
</dbReference>
<evidence type="ECO:0000313" key="1">
    <source>
        <dbReference type="EMBL" id="CCL98209.1"/>
    </source>
</evidence>
<dbReference type="InterPro" id="IPR019734">
    <property type="entry name" value="TPR_rpt"/>
</dbReference>
<dbReference type="InterPro" id="IPR011990">
    <property type="entry name" value="TPR-like_helical_dom_sf"/>
</dbReference>
<sequence length="747" mass="83952">MYLSYTRRCLDPLRNARTVALCGKLLTSNGARRHISVKAKARTADDAKPQQRSMEDALRDYDALRMLANKLPMDPWAQAVETLNLHIPNWKSSKQDATFSDHFSALKQTLNNWFMNAVHMRHMAKENAFPDIRASSPYSLKILSAQSTKDDAWVAPMRRIALDTYKRVHQAVADRDERTIKQLCIADMQSHYLKLARQQDSSRVYTWKFHGERSPCRIVSLRTVPAHMGRVVPNGGSRLLVQALVRFDTLQSLNIFSKKGTLLHGQAEPKVVMEYLVFQKRMWYDTPWVIRERLYENLEAKFEKVMTGDGYLLPPLFSSGHVVWIVSSCVSTTEPSSCPISLCSSFPRRLTVPHPLSPWFAGLGNISANMGSVEFTHLDHFHSVDCPRRRLDCLRYEFYSAFTMWPKEVRADLRAGIKAKNQGDFDLSERYLRRAYNTALALPVSSFNSLPYLKLSGIGIALASVLEAADRPEPAYEVYSSALSHLRSVQAASPGTLSGEERLRAVALASKLGEMAEVYQLPVAEEERWLTYAVEELLRLVRDEGNKRRLVAGDHEEDGKNAPVMLAELDIPLWASKTDVGAPLEALGRFYSREGNVEYAIPLYLQAISLLVPPSSSKKTSTVGERCRGAQLMNNLSELSIRGEATAAKLKQAESWARQGLSTVQQIQASGEGQPEEMLLCDEALAAIWFNLGSLLEMGGDVEQSKDLYERSLDQAKRIKMREGILEAQAAIRRIDRSANSSVPKKS</sequence>
<dbReference type="STRING" id="599839.J7S5T4"/>
<reference evidence="1 2" key="1">
    <citation type="journal article" date="2012" name="Appl. Environ. Microbiol.">
        <title>Short-read sequencing for genomic analysis of the brown rot fungus Fibroporia radiculosa.</title>
        <authorList>
            <person name="Tang J.D."/>
            <person name="Perkins A.D."/>
            <person name="Sonstegard T.S."/>
            <person name="Schroeder S.G."/>
            <person name="Burgess S.C."/>
            <person name="Diehl S.V."/>
        </authorList>
    </citation>
    <scope>NUCLEOTIDE SEQUENCE [LARGE SCALE GENOMIC DNA]</scope>
    <source>
        <strain evidence="1 2">TFFH 294</strain>
    </source>
</reference>
<dbReference type="SUPFAM" id="SSF48452">
    <property type="entry name" value="TPR-like"/>
    <property type="match status" value="1"/>
</dbReference>
<dbReference type="SUPFAM" id="SSF54427">
    <property type="entry name" value="NTF2-like"/>
    <property type="match status" value="1"/>
</dbReference>
<proteinExistence type="predicted"/>
<dbReference type="InParanoid" id="J7S5T4"/>
<dbReference type="Proteomes" id="UP000006352">
    <property type="component" value="Unassembled WGS sequence"/>
</dbReference>
<dbReference type="EMBL" id="HE796872">
    <property type="protein sequence ID" value="CCL98209.1"/>
    <property type="molecule type" value="Genomic_DNA"/>
</dbReference>
<dbReference type="OrthoDB" id="10050400at2759"/>
<evidence type="ECO:0000313" key="2">
    <source>
        <dbReference type="Proteomes" id="UP000006352"/>
    </source>
</evidence>
<gene>
    <name evidence="1" type="ORF">FIBRA_00203</name>
</gene>
<accession>J7S5T4</accession>
<dbReference type="Gene3D" id="3.10.450.240">
    <property type="match status" value="1"/>
</dbReference>
<dbReference type="PANTHER" id="PTHR28142">
    <property type="entry name" value="MITOCHONDRIAL INNER MEMBRANE I-AAA PROTEASE SUPERCOMPLEX SUBUNIT MGR3-RELATED"/>
    <property type="match status" value="1"/>
</dbReference>
<dbReference type="Gene3D" id="1.25.40.10">
    <property type="entry name" value="Tetratricopeptide repeat domain"/>
    <property type="match status" value="1"/>
</dbReference>
<organism evidence="1 2">
    <name type="scientific">Fibroporia radiculosa</name>
    <dbReference type="NCBI Taxonomy" id="599839"/>
    <lineage>
        <taxon>Eukaryota</taxon>
        <taxon>Fungi</taxon>
        <taxon>Dikarya</taxon>
        <taxon>Basidiomycota</taxon>
        <taxon>Agaricomycotina</taxon>
        <taxon>Agaricomycetes</taxon>
        <taxon>Polyporales</taxon>
        <taxon>Fibroporiaceae</taxon>
        <taxon>Fibroporia</taxon>
    </lineage>
</organism>
<dbReference type="AlphaFoldDB" id="J7S5T4"/>
<keyword evidence="2" id="KW-1185">Reference proteome</keyword>
<dbReference type="InterPro" id="IPR032710">
    <property type="entry name" value="NTF2-like_dom_sf"/>
</dbReference>